<organism evidence="15 16">
    <name type="scientific">Brevibacterium daeguense</name>
    <dbReference type="NCBI Taxonomy" id="909936"/>
    <lineage>
        <taxon>Bacteria</taxon>
        <taxon>Bacillati</taxon>
        <taxon>Actinomycetota</taxon>
        <taxon>Actinomycetes</taxon>
        <taxon>Micrococcales</taxon>
        <taxon>Brevibacteriaceae</taxon>
        <taxon>Brevibacterium</taxon>
    </lineage>
</organism>
<feature type="transmembrane region" description="Helical" evidence="13">
    <location>
        <begin position="16"/>
        <end position="38"/>
    </location>
</feature>
<evidence type="ECO:0000256" key="2">
    <source>
        <dbReference type="ARBA" id="ARBA00022475"/>
    </source>
</evidence>
<gene>
    <name evidence="15" type="ORF">GCM10022261_10280</name>
</gene>
<evidence type="ECO:0000256" key="12">
    <source>
        <dbReference type="NCBIfam" id="TIGR04265"/>
    </source>
</evidence>
<evidence type="ECO:0000313" key="15">
    <source>
        <dbReference type="EMBL" id="GAA4283497.1"/>
    </source>
</evidence>
<dbReference type="InterPro" id="IPR001736">
    <property type="entry name" value="PLipase_D/transphosphatidylase"/>
</dbReference>
<evidence type="ECO:0000256" key="6">
    <source>
        <dbReference type="ARBA" id="ARBA00022737"/>
    </source>
</evidence>
<evidence type="ECO:0000256" key="4">
    <source>
        <dbReference type="ARBA" id="ARBA00022679"/>
    </source>
</evidence>
<comment type="subcellular location">
    <subcellularLocation>
        <location evidence="1">Cell membrane</location>
        <topology evidence="1">Multi-pass membrane protein</topology>
    </subcellularLocation>
</comment>
<comment type="caution">
    <text evidence="15">The sequence shown here is derived from an EMBL/GenBank/DDBJ whole genome shotgun (WGS) entry which is preliminary data.</text>
</comment>
<evidence type="ECO:0000256" key="5">
    <source>
        <dbReference type="ARBA" id="ARBA00022692"/>
    </source>
</evidence>
<keyword evidence="11" id="KW-1208">Phospholipid metabolism</keyword>
<evidence type="ECO:0000256" key="13">
    <source>
        <dbReference type="SAM" id="Phobius"/>
    </source>
</evidence>
<dbReference type="PROSITE" id="PS50035">
    <property type="entry name" value="PLD"/>
    <property type="match status" value="2"/>
</dbReference>
<dbReference type="PANTHER" id="PTHR21248">
    <property type="entry name" value="CARDIOLIPIN SYNTHASE"/>
    <property type="match status" value="1"/>
</dbReference>
<evidence type="ECO:0000256" key="9">
    <source>
        <dbReference type="ARBA" id="ARBA00023136"/>
    </source>
</evidence>
<dbReference type="InterPro" id="IPR025202">
    <property type="entry name" value="PLD-like_dom"/>
</dbReference>
<evidence type="ECO:0000256" key="1">
    <source>
        <dbReference type="ARBA" id="ARBA00004651"/>
    </source>
</evidence>
<feature type="domain" description="PLD phosphodiesterase" evidence="14">
    <location>
        <begin position="226"/>
        <end position="253"/>
    </location>
</feature>
<keyword evidence="9 13" id="KW-0472">Membrane</keyword>
<keyword evidence="4" id="KW-0808">Transferase</keyword>
<dbReference type="EMBL" id="BAABAZ010000004">
    <property type="protein sequence ID" value="GAA4283497.1"/>
    <property type="molecule type" value="Genomic_DNA"/>
</dbReference>
<reference evidence="16" key="1">
    <citation type="journal article" date="2019" name="Int. J. Syst. Evol. Microbiol.">
        <title>The Global Catalogue of Microorganisms (GCM) 10K type strain sequencing project: providing services to taxonomists for standard genome sequencing and annotation.</title>
        <authorList>
            <consortium name="The Broad Institute Genomics Platform"/>
            <consortium name="The Broad Institute Genome Sequencing Center for Infectious Disease"/>
            <person name="Wu L."/>
            <person name="Ma J."/>
        </authorList>
    </citation>
    <scope>NUCLEOTIDE SEQUENCE [LARGE SCALE GENOMIC DNA]</scope>
    <source>
        <strain evidence="16">JCM 17458</strain>
    </source>
</reference>
<feature type="transmembrane region" description="Helical" evidence="13">
    <location>
        <begin position="45"/>
        <end position="66"/>
    </location>
</feature>
<keyword evidence="7 13" id="KW-1133">Transmembrane helix</keyword>
<keyword evidence="10" id="KW-0594">Phospholipid biosynthesis</keyword>
<dbReference type="SMART" id="SM00155">
    <property type="entry name" value="PLDc"/>
    <property type="match status" value="2"/>
</dbReference>
<keyword evidence="3" id="KW-0444">Lipid biosynthesis</keyword>
<keyword evidence="8" id="KW-0443">Lipid metabolism</keyword>
<keyword evidence="5 13" id="KW-0812">Transmembrane</keyword>
<proteinExistence type="predicted"/>
<name>A0ABP8EHT6_9MICO</name>
<dbReference type="NCBIfam" id="TIGR04265">
    <property type="entry name" value="bac_cardiolipin"/>
    <property type="match status" value="1"/>
</dbReference>
<evidence type="ECO:0000256" key="3">
    <source>
        <dbReference type="ARBA" id="ARBA00022516"/>
    </source>
</evidence>
<evidence type="ECO:0000256" key="8">
    <source>
        <dbReference type="ARBA" id="ARBA00023098"/>
    </source>
</evidence>
<dbReference type="InterPro" id="IPR027379">
    <property type="entry name" value="CLS_N"/>
</dbReference>
<dbReference type="RefSeq" id="WP_236863551.1">
    <property type="nucleotide sequence ID" value="NZ_BAABAZ010000004.1"/>
</dbReference>
<dbReference type="PANTHER" id="PTHR21248:SF22">
    <property type="entry name" value="PHOSPHOLIPASE D"/>
    <property type="match status" value="1"/>
</dbReference>
<keyword evidence="2" id="KW-1003">Cell membrane</keyword>
<sequence>MDPLFLITASADWPTWVAGIIIAVDLVIRFVALGWIPYRRKPTTALGWLMAIFLIPYVGILAFLIFGSTKLPRSRREKQSRINDYIREGTEEKAILGRSEHLPLPLATSAQLNYSLGALPMTHGNEFSLQEDNHQCYLDMAAEVDRATTYVHFEFYIVAMDETTAPLLESLFAAHARGVKVRILIDHLGSAGYPGYSELVKQLDASGISWRRCLPIRPWRLEYQRPDLRNHRKILVVDGEVAYTGSLNVIDRSYNKKSNVRKGFQWKDLAVRCTGPVVAELNAVFASDWYAETGDILADEYEETIESSHDSGVMAQVVPSGPGFELENNLMLFNHLIYNANHSVVICSPYFVPDESLMKAMVTESRSGVDVRLYVGATSNNAITQKAQQSYYDDLVDAGVRIFEYHAPTVLHSKFVLIDDEVTIIGSSNMDERSFALNMEVSLFIVDKEFTARMYQLELDDYRENSVELDVAAWRERSIGRKYVESLARLTSSLQ</sequence>
<dbReference type="EC" id="2.7.8.-" evidence="12"/>
<dbReference type="Gene3D" id="3.30.870.10">
    <property type="entry name" value="Endonuclease Chain A"/>
    <property type="match status" value="2"/>
</dbReference>
<evidence type="ECO:0000256" key="11">
    <source>
        <dbReference type="ARBA" id="ARBA00023264"/>
    </source>
</evidence>
<evidence type="ECO:0000256" key="10">
    <source>
        <dbReference type="ARBA" id="ARBA00023209"/>
    </source>
</evidence>
<protein>
    <recommendedName>
        <fullName evidence="12">Cardiolipin synthase</fullName>
        <ecNumber evidence="12">2.7.8.-</ecNumber>
    </recommendedName>
</protein>
<dbReference type="Proteomes" id="UP001501586">
    <property type="component" value="Unassembled WGS sequence"/>
</dbReference>
<dbReference type="InterPro" id="IPR022924">
    <property type="entry name" value="Cardiolipin_synthase"/>
</dbReference>
<dbReference type="SUPFAM" id="SSF56024">
    <property type="entry name" value="Phospholipase D/nuclease"/>
    <property type="match status" value="2"/>
</dbReference>
<evidence type="ECO:0000313" key="16">
    <source>
        <dbReference type="Proteomes" id="UP001501586"/>
    </source>
</evidence>
<evidence type="ECO:0000256" key="7">
    <source>
        <dbReference type="ARBA" id="ARBA00022989"/>
    </source>
</evidence>
<keyword evidence="16" id="KW-1185">Reference proteome</keyword>
<evidence type="ECO:0000259" key="14">
    <source>
        <dbReference type="PROSITE" id="PS50035"/>
    </source>
</evidence>
<dbReference type="Pfam" id="PF13396">
    <property type="entry name" value="PLDc_N"/>
    <property type="match status" value="1"/>
</dbReference>
<dbReference type="Pfam" id="PF13091">
    <property type="entry name" value="PLDc_2"/>
    <property type="match status" value="2"/>
</dbReference>
<feature type="domain" description="PLD phosphodiesterase" evidence="14">
    <location>
        <begin position="407"/>
        <end position="434"/>
    </location>
</feature>
<accession>A0ABP8EHT6</accession>
<keyword evidence="6" id="KW-0677">Repeat</keyword>